<dbReference type="SMART" id="SM00226">
    <property type="entry name" value="LMWPc"/>
    <property type="match status" value="1"/>
</dbReference>
<gene>
    <name evidence="8" type="primary">wzb</name>
    <name evidence="8" type="ORF">SSPSH_003654</name>
</gene>
<keyword evidence="3" id="KW-0378">Hydrolase</keyword>
<evidence type="ECO:0000256" key="4">
    <source>
        <dbReference type="ARBA" id="ARBA00022912"/>
    </source>
</evidence>
<evidence type="ECO:0000256" key="5">
    <source>
        <dbReference type="ARBA" id="ARBA00051722"/>
    </source>
</evidence>
<keyword evidence="4" id="KW-0904">Protein phosphatase</keyword>
<evidence type="ECO:0000259" key="7">
    <source>
        <dbReference type="SMART" id="SM00226"/>
    </source>
</evidence>
<name>U2FMX7_9GAMM</name>
<keyword evidence="8" id="KW-0413">Isomerase</keyword>
<comment type="caution">
    <text evidence="8">The sequence shown here is derived from an EMBL/GenBank/DDBJ whole genome shotgun (WGS) entry which is preliminary data.</text>
</comment>
<sequence length="154" mass="16535">MQIQSVLCVCTGNICRSPLAEGLIQRDAPTMKVASAGIGAVVGGKMPVPAAAIAEREGLALDAHRGQQVTRPMLQSFELVLVMEAAQKDWLCTQFPESRGRIFLASHWTGGEDIIDPYRLSDDIFESAYAEIDKGVAQWLARLQPAGTGKHGTG</sequence>
<dbReference type="CDD" id="cd16343">
    <property type="entry name" value="LMWPTP"/>
    <property type="match status" value="1"/>
</dbReference>
<feature type="domain" description="Phosphotyrosine protein phosphatase I" evidence="7">
    <location>
        <begin position="4"/>
        <end position="142"/>
    </location>
</feature>
<dbReference type="Pfam" id="PF01451">
    <property type="entry name" value="LMWPc"/>
    <property type="match status" value="1"/>
</dbReference>
<evidence type="ECO:0000256" key="6">
    <source>
        <dbReference type="PIRSR" id="PIRSR617867-1"/>
    </source>
</evidence>
<dbReference type="PRINTS" id="PR00719">
    <property type="entry name" value="LMWPTPASE"/>
</dbReference>
<evidence type="ECO:0000256" key="1">
    <source>
        <dbReference type="ARBA" id="ARBA00011063"/>
    </source>
</evidence>
<dbReference type="eggNOG" id="COG0394">
    <property type="taxonomic scope" value="Bacteria"/>
</dbReference>
<reference evidence="8 9" key="1">
    <citation type="journal article" date="2011" name="J. Bacteriol.">
        <title>Genome sequence of Salinisphaera shabanensis, a gammaproteobacterium from the harsh, variable environment of the brine-seawater interface of the Shaban Deep in the Red Sea.</title>
        <authorList>
            <person name="Antunes A."/>
            <person name="Alam I."/>
            <person name="Bajic V.B."/>
            <person name="Stingl U."/>
        </authorList>
    </citation>
    <scope>NUCLEOTIDE SEQUENCE [LARGE SCALE GENOMIC DNA]</scope>
    <source>
        <strain evidence="8 9">E1L3A</strain>
    </source>
</reference>
<evidence type="ECO:0000256" key="3">
    <source>
        <dbReference type="ARBA" id="ARBA00022801"/>
    </source>
</evidence>
<dbReference type="InterPro" id="IPR036196">
    <property type="entry name" value="Ptyr_pPase_sf"/>
</dbReference>
<organism evidence="8 9">
    <name type="scientific">Salinisphaera shabanensis E1L3A</name>
    <dbReference type="NCBI Taxonomy" id="1033802"/>
    <lineage>
        <taxon>Bacteria</taxon>
        <taxon>Pseudomonadati</taxon>
        <taxon>Pseudomonadota</taxon>
        <taxon>Gammaproteobacteria</taxon>
        <taxon>Salinisphaerales</taxon>
        <taxon>Salinisphaeraceae</taxon>
        <taxon>Salinisphaera</taxon>
    </lineage>
</organism>
<dbReference type="STRING" id="1033802.SSPSH_003654"/>
<evidence type="ECO:0000256" key="2">
    <source>
        <dbReference type="ARBA" id="ARBA00013064"/>
    </source>
</evidence>
<comment type="catalytic activity">
    <reaction evidence="5">
        <text>O-phospho-L-tyrosyl-[protein] + H2O = L-tyrosyl-[protein] + phosphate</text>
        <dbReference type="Rhea" id="RHEA:10684"/>
        <dbReference type="Rhea" id="RHEA-COMP:10136"/>
        <dbReference type="Rhea" id="RHEA-COMP:20101"/>
        <dbReference type="ChEBI" id="CHEBI:15377"/>
        <dbReference type="ChEBI" id="CHEBI:43474"/>
        <dbReference type="ChEBI" id="CHEBI:46858"/>
        <dbReference type="ChEBI" id="CHEBI:61978"/>
        <dbReference type="EC" id="3.1.3.48"/>
    </reaction>
</comment>
<dbReference type="EC" id="3.1.3.48" evidence="2"/>
<dbReference type="GO" id="GO:0016853">
    <property type="term" value="F:isomerase activity"/>
    <property type="evidence" value="ECO:0007669"/>
    <property type="project" value="UniProtKB-KW"/>
</dbReference>
<feature type="active site" evidence="6">
    <location>
        <position position="16"/>
    </location>
</feature>
<dbReference type="GO" id="GO:0004725">
    <property type="term" value="F:protein tyrosine phosphatase activity"/>
    <property type="evidence" value="ECO:0007669"/>
    <property type="project" value="UniProtKB-EC"/>
</dbReference>
<dbReference type="OrthoDB" id="9784339at2"/>
<feature type="active site" description="Proton donor" evidence="6">
    <location>
        <position position="116"/>
    </location>
</feature>
<dbReference type="InterPro" id="IPR017867">
    <property type="entry name" value="Tyr_phospatase_low_mol_wt"/>
</dbReference>
<dbReference type="AlphaFoldDB" id="U2FMX7"/>
<dbReference type="InterPro" id="IPR023485">
    <property type="entry name" value="Ptyr_pPase"/>
</dbReference>
<evidence type="ECO:0000313" key="8">
    <source>
        <dbReference type="EMBL" id="ERJ17549.1"/>
    </source>
</evidence>
<dbReference type="PANTHER" id="PTHR11717">
    <property type="entry name" value="LOW MOLECULAR WEIGHT PROTEIN TYROSINE PHOSPHATASE"/>
    <property type="match status" value="1"/>
</dbReference>
<dbReference type="PANTHER" id="PTHR11717:SF31">
    <property type="entry name" value="LOW MOLECULAR WEIGHT PROTEIN-TYROSINE-PHOSPHATASE ETP-RELATED"/>
    <property type="match status" value="1"/>
</dbReference>
<dbReference type="EMBL" id="AFNV02000035">
    <property type="protein sequence ID" value="ERJ17549.1"/>
    <property type="molecule type" value="Genomic_DNA"/>
</dbReference>
<keyword evidence="9" id="KW-1185">Reference proteome</keyword>
<proteinExistence type="inferred from homology"/>
<dbReference type="Proteomes" id="UP000006242">
    <property type="component" value="Unassembled WGS sequence"/>
</dbReference>
<reference evidence="8 9" key="2">
    <citation type="journal article" date="2013" name="PLoS ONE">
        <title>INDIGO - INtegrated Data Warehouse of MIcrobial GenOmes with Examples from the Red Sea Extremophiles.</title>
        <authorList>
            <person name="Alam I."/>
            <person name="Antunes A."/>
            <person name="Kamau A.A."/>
            <person name="Ba Alawi W."/>
            <person name="Kalkatawi M."/>
            <person name="Stingl U."/>
            <person name="Bajic V.B."/>
        </authorList>
    </citation>
    <scope>NUCLEOTIDE SEQUENCE [LARGE SCALE GENOMIC DNA]</scope>
    <source>
        <strain evidence="8 9">E1L3A</strain>
    </source>
</reference>
<dbReference type="InterPro" id="IPR050438">
    <property type="entry name" value="LMW_PTPase"/>
</dbReference>
<dbReference type="RefSeq" id="WP_006912594.1">
    <property type="nucleotide sequence ID" value="NZ_AFNV02000035.1"/>
</dbReference>
<dbReference type="SUPFAM" id="SSF52788">
    <property type="entry name" value="Phosphotyrosine protein phosphatases I"/>
    <property type="match status" value="1"/>
</dbReference>
<comment type="similarity">
    <text evidence="1">Belongs to the low molecular weight phosphotyrosine protein phosphatase family.</text>
</comment>
<accession>U2FMX7</accession>
<protein>
    <recommendedName>
        <fullName evidence="2">protein-tyrosine-phosphatase</fullName>
        <ecNumber evidence="2">3.1.3.48</ecNumber>
    </recommendedName>
</protein>
<feature type="active site" description="Nucleophile" evidence="6">
    <location>
        <position position="10"/>
    </location>
</feature>
<dbReference type="Gene3D" id="3.40.50.2300">
    <property type="match status" value="1"/>
</dbReference>
<evidence type="ECO:0000313" key="9">
    <source>
        <dbReference type="Proteomes" id="UP000006242"/>
    </source>
</evidence>